<dbReference type="Pfam" id="PF03473">
    <property type="entry name" value="MOSC"/>
    <property type="match status" value="1"/>
</dbReference>
<evidence type="ECO:0000313" key="2">
    <source>
        <dbReference type="EMBL" id="MEJ5944156.1"/>
    </source>
</evidence>
<dbReference type="InterPro" id="IPR005303">
    <property type="entry name" value="MOCOS_middle"/>
</dbReference>
<dbReference type="PROSITE" id="PS51340">
    <property type="entry name" value="MOSC"/>
    <property type="match status" value="1"/>
</dbReference>
<dbReference type="InterPro" id="IPR011037">
    <property type="entry name" value="Pyrv_Knase-like_insert_dom_sf"/>
</dbReference>
<organism evidence="2 3">
    <name type="scientific">Pseudokineococcus basanitobsidens</name>
    <dbReference type="NCBI Taxonomy" id="1926649"/>
    <lineage>
        <taxon>Bacteria</taxon>
        <taxon>Bacillati</taxon>
        <taxon>Actinomycetota</taxon>
        <taxon>Actinomycetes</taxon>
        <taxon>Kineosporiales</taxon>
        <taxon>Kineosporiaceae</taxon>
        <taxon>Pseudokineococcus</taxon>
    </lineage>
</organism>
<sequence>MPVVGTVARLGLTPLKGASHRHPERVEVREHGAVGDRGWTCVERTGDGGWTVARTVRTPALLRVGAEVPAGGGLRLRLPGRADDVVPEPTGGDEVVADYWGRPAALVLAPGPWDDALSTLVGRPVVLARVSRPGDVVYAAPVVLLTTSTLRELGRRTGTPVDDERFRSLLLVDTGDSPPFVEDSWRGGVLATGAGPDGLRLVVGPGVARCAVVQRTPGSGERAADDLLGALAVDRVVDGSSGPEVVLGVGAHVARPGTLGLGDAVTLET</sequence>
<accession>A0ABU8RGG8</accession>
<comment type="caution">
    <text evidence="2">The sequence shown here is derived from an EMBL/GenBank/DDBJ whole genome shotgun (WGS) entry which is preliminary data.</text>
</comment>
<dbReference type="SUPFAM" id="SSF50800">
    <property type="entry name" value="PK beta-barrel domain-like"/>
    <property type="match status" value="1"/>
</dbReference>
<reference evidence="2 3" key="1">
    <citation type="journal article" date="2017" name="Int. J. Syst. Evol. Microbiol.">
        <title>Pseudokineococcus basanitobsidens sp. nov., isolated from volcanic rock.</title>
        <authorList>
            <person name="Lee D.W."/>
            <person name="Park M.Y."/>
            <person name="Kim J.J."/>
            <person name="Kim B.S."/>
        </authorList>
    </citation>
    <scope>NUCLEOTIDE SEQUENCE [LARGE SCALE GENOMIC DNA]</scope>
    <source>
        <strain evidence="2 3">DSM 103726</strain>
    </source>
</reference>
<evidence type="ECO:0000313" key="3">
    <source>
        <dbReference type="Proteomes" id="UP001387100"/>
    </source>
</evidence>
<dbReference type="RefSeq" id="WP_339573547.1">
    <property type="nucleotide sequence ID" value="NZ_JBBIAA010000002.1"/>
</dbReference>
<gene>
    <name evidence="2" type="ORF">WDZ17_02470</name>
</gene>
<protein>
    <submittedName>
        <fullName evidence="2">MOSC N-terminal beta barrel domain-containing protein</fullName>
    </submittedName>
</protein>
<proteinExistence type="predicted"/>
<dbReference type="InterPro" id="IPR005302">
    <property type="entry name" value="MoCF_Sase_C"/>
</dbReference>
<dbReference type="Proteomes" id="UP001387100">
    <property type="component" value="Unassembled WGS sequence"/>
</dbReference>
<dbReference type="SUPFAM" id="SSF141673">
    <property type="entry name" value="MOSC N-terminal domain-like"/>
    <property type="match status" value="1"/>
</dbReference>
<dbReference type="Pfam" id="PF03476">
    <property type="entry name" value="MOSC_N"/>
    <property type="match status" value="1"/>
</dbReference>
<feature type="domain" description="MOSC" evidence="1">
    <location>
        <begin position="106"/>
        <end position="268"/>
    </location>
</feature>
<evidence type="ECO:0000259" key="1">
    <source>
        <dbReference type="PROSITE" id="PS51340"/>
    </source>
</evidence>
<dbReference type="EMBL" id="JBBIAA010000002">
    <property type="protein sequence ID" value="MEJ5944156.1"/>
    <property type="molecule type" value="Genomic_DNA"/>
</dbReference>
<keyword evidence="3" id="KW-1185">Reference proteome</keyword>
<name>A0ABU8RGG8_9ACTN</name>